<reference evidence="2" key="1">
    <citation type="journal article" date="2019" name="Int. J. Syst. Evol. Microbiol.">
        <title>The Global Catalogue of Microorganisms (GCM) 10K type strain sequencing project: providing services to taxonomists for standard genome sequencing and annotation.</title>
        <authorList>
            <consortium name="The Broad Institute Genomics Platform"/>
            <consortium name="The Broad Institute Genome Sequencing Center for Infectious Disease"/>
            <person name="Wu L."/>
            <person name="Ma J."/>
        </authorList>
    </citation>
    <scope>NUCLEOTIDE SEQUENCE [LARGE SCALE GENOMIC DNA]</scope>
    <source>
        <strain evidence="2">JCM 19635</strain>
    </source>
</reference>
<dbReference type="RefSeq" id="WP_380201011.1">
    <property type="nucleotide sequence ID" value="NZ_JBHTEK010000001.1"/>
</dbReference>
<protein>
    <recommendedName>
        <fullName evidence="3">Fibronectin type III domain-containing protein</fullName>
    </recommendedName>
</protein>
<proteinExistence type="predicted"/>
<dbReference type="EMBL" id="JBHTEK010000001">
    <property type="protein sequence ID" value="MFC7666907.1"/>
    <property type="molecule type" value="Genomic_DNA"/>
</dbReference>
<gene>
    <name evidence="1" type="ORF">ACFQT0_05355</name>
</gene>
<organism evidence="1 2">
    <name type="scientific">Hymenobacter humi</name>
    <dbReference type="NCBI Taxonomy" id="1411620"/>
    <lineage>
        <taxon>Bacteria</taxon>
        <taxon>Pseudomonadati</taxon>
        <taxon>Bacteroidota</taxon>
        <taxon>Cytophagia</taxon>
        <taxon>Cytophagales</taxon>
        <taxon>Hymenobacteraceae</taxon>
        <taxon>Hymenobacter</taxon>
    </lineage>
</organism>
<evidence type="ECO:0000313" key="1">
    <source>
        <dbReference type="EMBL" id="MFC7666907.1"/>
    </source>
</evidence>
<keyword evidence="2" id="KW-1185">Reference proteome</keyword>
<accession>A0ABW2U3B4</accession>
<evidence type="ECO:0000313" key="2">
    <source>
        <dbReference type="Proteomes" id="UP001596513"/>
    </source>
</evidence>
<name>A0ABW2U3B4_9BACT</name>
<evidence type="ECO:0008006" key="3">
    <source>
        <dbReference type="Google" id="ProtNLM"/>
    </source>
</evidence>
<sequence>MNVTDPEGDSLTVRWEMLPEMRPGADTKENTTPLEPIAGCVVQAKGKQATIRTPDKPGAYRLYVRVFDGNGSVGTANIPILVGPESTATQAANAVSN</sequence>
<comment type="caution">
    <text evidence="1">The sequence shown here is derived from an EMBL/GenBank/DDBJ whole genome shotgun (WGS) entry which is preliminary data.</text>
</comment>
<dbReference type="Proteomes" id="UP001596513">
    <property type="component" value="Unassembled WGS sequence"/>
</dbReference>